<feature type="transmembrane region" description="Helical" evidence="1">
    <location>
        <begin position="80"/>
        <end position="99"/>
    </location>
</feature>
<evidence type="ECO:0008006" key="4">
    <source>
        <dbReference type="Google" id="ProtNLM"/>
    </source>
</evidence>
<gene>
    <name evidence="2" type="ORF">AVEN_32663_1</name>
</gene>
<feature type="transmembrane region" description="Helical" evidence="1">
    <location>
        <begin position="493"/>
        <end position="513"/>
    </location>
</feature>
<dbReference type="EMBL" id="BGPR01000155">
    <property type="protein sequence ID" value="GBM00324.1"/>
    <property type="molecule type" value="Genomic_DNA"/>
</dbReference>
<keyword evidence="3" id="KW-1185">Reference proteome</keyword>
<feature type="transmembrane region" description="Helical" evidence="1">
    <location>
        <begin position="399"/>
        <end position="416"/>
    </location>
</feature>
<accession>A0A4Y2C8G2</accession>
<feature type="transmembrane region" description="Helical" evidence="1">
    <location>
        <begin position="105"/>
        <end position="127"/>
    </location>
</feature>
<keyword evidence="1" id="KW-0812">Transmembrane</keyword>
<evidence type="ECO:0000313" key="3">
    <source>
        <dbReference type="Proteomes" id="UP000499080"/>
    </source>
</evidence>
<keyword evidence="1" id="KW-1133">Transmembrane helix</keyword>
<dbReference type="Pfam" id="PF07690">
    <property type="entry name" value="MFS_1"/>
    <property type="match status" value="1"/>
</dbReference>
<feature type="transmembrane region" description="Helical" evidence="1">
    <location>
        <begin position="428"/>
        <end position="446"/>
    </location>
</feature>
<feature type="transmembrane region" description="Helical" evidence="1">
    <location>
        <begin position="519"/>
        <end position="542"/>
    </location>
</feature>
<dbReference type="Proteomes" id="UP000499080">
    <property type="component" value="Unassembled WGS sequence"/>
</dbReference>
<dbReference type="AlphaFoldDB" id="A0A4Y2C8G2"/>
<feature type="transmembrane region" description="Helical" evidence="1">
    <location>
        <begin position="12"/>
        <end position="30"/>
    </location>
</feature>
<protein>
    <recommendedName>
        <fullName evidence="4">Monocarboxylate transporter 12</fullName>
    </recommendedName>
</protein>
<keyword evidence="1" id="KW-0472">Membrane</keyword>
<dbReference type="GO" id="GO:0008028">
    <property type="term" value="F:monocarboxylic acid transmembrane transporter activity"/>
    <property type="evidence" value="ECO:0007669"/>
    <property type="project" value="TreeGrafter"/>
</dbReference>
<feature type="transmembrane region" description="Helical" evidence="1">
    <location>
        <begin position="362"/>
        <end position="387"/>
    </location>
</feature>
<dbReference type="Gene3D" id="1.20.1250.20">
    <property type="entry name" value="MFS general substrate transporter like domains"/>
    <property type="match status" value="2"/>
</dbReference>
<sequence>MKNASRETSKSWVIAAICCFINFLHLGIARQSGLLYLAAIARYDANRNQASLPFVLCYTVRNVSGPFVGFLGRKVGLERVTIFGCVLASIGMGACFLAEDILTVTVLWGGVFGVGFGMGSVLIPVVLNQHFDKHLSNANGIAFGGECVAGFILPILVKILLNAFGTSGLFLILSGLMLHSVPAAMLLKISSSRQSKSPVHKPGWFHHASSDAILFSTVDGVYSKSSNLEDYGKSFQADSTNISNGPNMSSVTNKTLYESKYMCNNTKSENNIENFTDVRNERAVDLESAACKLPYVLHGQHFNGVIAPQTTLKCPNTIQNGNKCQNSESSLPTIQCNRTEKSLVESSNTSAFSSFRVFYDPAFILMLLTQSSFIFIGTMVMTIIVDLSRDASVTSDEEIYILMCLSVSDMIGRFGLGWVTDNGYMSTVAFSALCYFSLGIILTALVFLKGFVLIMCAAFFIGLFLGGLLIVCPGVVSDHIEKEKITMALASRFVLYAPMSLTQSYLIGFFRGTKGSYNGILYMLTAVCLLCCAMSLSIPFATRIRERRKRTKTEIHENEKA</sequence>
<name>A0A4Y2C8G2_ARAVE</name>
<feature type="transmembrane region" description="Helical" evidence="1">
    <location>
        <begin position="167"/>
        <end position="187"/>
    </location>
</feature>
<feature type="transmembrane region" description="Helical" evidence="1">
    <location>
        <begin position="452"/>
        <end position="472"/>
    </location>
</feature>
<dbReference type="InterPro" id="IPR036259">
    <property type="entry name" value="MFS_trans_sf"/>
</dbReference>
<dbReference type="OrthoDB" id="6420969at2759"/>
<dbReference type="PANTHER" id="PTHR11360:SF303">
    <property type="entry name" value="MAJOR FACILITATOR SUPERFAMILY (MFS) PROFILE DOMAIN-CONTAINING PROTEIN"/>
    <property type="match status" value="1"/>
</dbReference>
<dbReference type="InterPro" id="IPR050327">
    <property type="entry name" value="Proton-linked_MCT"/>
</dbReference>
<feature type="transmembrane region" description="Helical" evidence="1">
    <location>
        <begin position="139"/>
        <end position="161"/>
    </location>
</feature>
<comment type="caution">
    <text evidence="2">The sequence shown here is derived from an EMBL/GenBank/DDBJ whole genome shotgun (WGS) entry which is preliminary data.</text>
</comment>
<feature type="transmembrane region" description="Helical" evidence="1">
    <location>
        <begin position="50"/>
        <end position="71"/>
    </location>
</feature>
<evidence type="ECO:0000313" key="2">
    <source>
        <dbReference type="EMBL" id="GBM00324.1"/>
    </source>
</evidence>
<organism evidence="2 3">
    <name type="scientific">Araneus ventricosus</name>
    <name type="common">Orbweaver spider</name>
    <name type="synonym">Epeira ventricosa</name>
    <dbReference type="NCBI Taxonomy" id="182803"/>
    <lineage>
        <taxon>Eukaryota</taxon>
        <taxon>Metazoa</taxon>
        <taxon>Ecdysozoa</taxon>
        <taxon>Arthropoda</taxon>
        <taxon>Chelicerata</taxon>
        <taxon>Arachnida</taxon>
        <taxon>Araneae</taxon>
        <taxon>Araneomorphae</taxon>
        <taxon>Entelegynae</taxon>
        <taxon>Araneoidea</taxon>
        <taxon>Araneidae</taxon>
        <taxon>Araneus</taxon>
    </lineage>
</organism>
<reference evidence="2 3" key="1">
    <citation type="journal article" date="2019" name="Sci. Rep.">
        <title>Orb-weaving spider Araneus ventricosus genome elucidates the spidroin gene catalogue.</title>
        <authorList>
            <person name="Kono N."/>
            <person name="Nakamura H."/>
            <person name="Ohtoshi R."/>
            <person name="Moran D.A.P."/>
            <person name="Shinohara A."/>
            <person name="Yoshida Y."/>
            <person name="Fujiwara M."/>
            <person name="Mori M."/>
            <person name="Tomita M."/>
            <person name="Arakawa K."/>
        </authorList>
    </citation>
    <scope>NUCLEOTIDE SEQUENCE [LARGE SCALE GENOMIC DNA]</scope>
</reference>
<evidence type="ECO:0000256" key="1">
    <source>
        <dbReference type="SAM" id="Phobius"/>
    </source>
</evidence>
<dbReference type="PANTHER" id="PTHR11360">
    <property type="entry name" value="MONOCARBOXYLATE TRANSPORTER"/>
    <property type="match status" value="1"/>
</dbReference>
<proteinExistence type="predicted"/>
<dbReference type="SUPFAM" id="SSF103473">
    <property type="entry name" value="MFS general substrate transporter"/>
    <property type="match status" value="1"/>
</dbReference>
<dbReference type="InterPro" id="IPR011701">
    <property type="entry name" value="MFS"/>
</dbReference>